<evidence type="ECO:0000313" key="3">
    <source>
        <dbReference type="EMBL" id="TMW59981.1"/>
    </source>
</evidence>
<feature type="compositionally biased region" description="Basic and acidic residues" evidence="1">
    <location>
        <begin position="286"/>
        <end position="299"/>
    </location>
</feature>
<evidence type="ECO:0000256" key="2">
    <source>
        <dbReference type="SAM" id="Phobius"/>
    </source>
</evidence>
<dbReference type="Proteomes" id="UP000794436">
    <property type="component" value="Unassembled WGS sequence"/>
</dbReference>
<keyword evidence="4" id="KW-1185">Reference proteome</keyword>
<evidence type="ECO:0000313" key="4">
    <source>
        <dbReference type="Proteomes" id="UP000794436"/>
    </source>
</evidence>
<dbReference type="EMBL" id="SPLM01000108">
    <property type="protein sequence ID" value="TMW59981.1"/>
    <property type="molecule type" value="Genomic_DNA"/>
</dbReference>
<organism evidence="3 4">
    <name type="scientific">Pythium oligandrum</name>
    <name type="common">Mycoparasitic fungus</name>
    <dbReference type="NCBI Taxonomy" id="41045"/>
    <lineage>
        <taxon>Eukaryota</taxon>
        <taxon>Sar</taxon>
        <taxon>Stramenopiles</taxon>
        <taxon>Oomycota</taxon>
        <taxon>Peronosporomycetes</taxon>
        <taxon>Pythiales</taxon>
        <taxon>Pythiaceae</taxon>
        <taxon>Pythium</taxon>
    </lineage>
</organism>
<keyword evidence="2" id="KW-1133">Transmembrane helix</keyword>
<keyword evidence="2" id="KW-0812">Transmembrane</keyword>
<evidence type="ECO:0008006" key="5">
    <source>
        <dbReference type="Google" id="ProtNLM"/>
    </source>
</evidence>
<feature type="region of interest" description="Disordered" evidence="1">
    <location>
        <begin position="270"/>
        <end position="310"/>
    </location>
</feature>
<dbReference type="AlphaFoldDB" id="A0A8K1CBM6"/>
<feature type="transmembrane region" description="Helical" evidence="2">
    <location>
        <begin position="171"/>
        <end position="190"/>
    </location>
</feature>
<comment type="caution">
    <text evidence="3">The sequence shown here is derived from an EMBL/GenBank/DDBJ whole genome shotgun (WGS) entry which is preliminary data.</text>
</comment>
<dbReference type="SUPFAM" id="SSF48317">
    <property type="entry name" value="Acid phosphatase/Vanadium-dependent haloperoxidase"/>
    <property type="match status" value="1"/>
</dbReference>
<keyword evidence="2" id="KW-0472">Membrane</keyword>
<dbReference type="InterPro" id="IPR036938">
    <property type="entry name" value="PAP2/HPO_sf"/>
</dbReference>
<gene>
    <name evidence="3" type="ORF">Poli38472_000023</name>
</gene>
<sequence>MDEREMRRVRFDDDAVRTPQRVRRREAIDYQAPDATSETALPQLLQWDLFVVRWLVTMRETYPLLQGLIVVTTSKLRTQDISLFLWLFFLAMLSDLGFVYLWICIGNLLAVLLLQLLAQVPRPVDFDSSMLIPSCADPDTYGFPCVDSHMSIVVLLPVIENTQSRFARLMFVAYTVYLAFTRLCLGSRFLSQIVGSWLTGFTGLVAGNHGHVVVKAYKLSRGYNTAAIIALIVLLMFVLGQWVENNDSRIVGVPRQDFIEVLTNILSSDVPPSNTMARPQTPTPPDRARVHQWPQREEGTGNQEEEEQEEIAGRKDSFYYLIRGMRARARRQAQLTAIRT</sequence>
<proteinExistence type="predicted"/>
<feature type="transmembrane region" description="Helical" evidence="2">
    <location>
        <begin position="84"/>
        <end position="117"/>
    </location>
</feature>
<feature type="transmembrane region" description="Helical" evidence="2">
    <location>
        <begin position="196"/>
        <end position="214"/>
    </location>
</feature>
<reference evidence="3" key="1">
    <citation type="submission" date="2019-03" db="EMBL/GenBank/DDBJ databases">
        <title>Long read genome sequence of the mycoparasitic Pythium oligandrum ATCC 38472 isolated from sugarbeet rhizosphere.</title>
        <authorList>
            <person name="Gaulin E."/>
        </authorList>
    </citation>
    <scope>NUCLEOTIDE SEQUENCE</scope>
    <source>
        <strain evidence="3">ATCC 38472_TT</strain>
    </source>
</reference>
<protein>
    <recommendedName>
        <fullName evidence="5">Transmembrane protein</fullName>
    </recommendedName>
</protein>
<feature type="compositionally biased region" description="Polar residues" evidence="1">
    <location>
        <begin position="270"/>
        <end position="280"/>
    </location>
</feature>
<name>A0A8K1CBM6_PYTOL</name>
<dbReference type="OrthoDB" id="68921at2759"/>
<feature type="transmembrane region" description="Helical" evidence="2">
    <location>
        <begin position="226"/>
        <end position="243"/>
    </location>
</feature>
<evidence type="ECO:0000256" key="1">
    <source>
        <dbReference type="SAM" id="MobiDB-lite"/>
    </source>
</evidence>
<accession>A0A8K1CBM6</accession>